<organism evidence="1 2">
    <name type="scientific">Phenylobacterium terrae</name>
    <dbReference type="NCBI Taxonomy" id="2665495"/>
    <lineage>
        <taxon>Bacteria</taxon>
        <taxon>Pseudomonadati</taxon>
        <taxon>Pseudomonadota</taxon>
        <taxon>Alphaproteobacteria</taxon>
        <taxon>Caulobacterales</taxon>
        <taxon>Caulobacteraceae</taxon>
        <taxon>Phenylobacterium</taxon>
    </lineage>
</organism>
<accession>A0ABW4N6B4</accession>
<dbReference type="Proteomes" id="UP001597237">
    <property type="component" value="Unassembled WGS sequence"/>
</dbReference>
<name>A0ABW4N6B4_9CAUL</name>
<dbReference type="EMBL" id="JBHUEY010000006">
    <property type="protein sequence ID" value="MFD1784989.1"/>
    <property type="molecule type" value="Genomic_DNA"/>
</dbReference>
<protein>
    <submittedName>
        <fullName evidence="1">Uncharacterized protein</fullName>
    </submittedName>
</protein>
<dbReference type="RefSeq" id="WP_377281948.1">
    <property type="nucleotide sequence ID" value="NZ_JBHRSI010000005.1"/>
</dbReference>
<keyword evidence="2" id="KW-1185">Reference proteome</keyword>
<reference evidence="2" key="1">
    <citation type="journal article" date="2019" name="Int. J. Syst. Evol. Microbiol.">
        <title>The Global Catalogue of Microorganisms (GCM) 10K type strain sequencing project: providing services to taxonomists for standard genome sequencing and annotation.</title>
        <authorList>
            <consortium name="The Broad Institute Genomics Platform"/>
            <consortium name="The Broad Institute Genome Sequencing Center for Infectious Disease"/>
            <person name="Wu L."/>
            <person name="Ma J."/>
        </authorList>
    </citation>
    <scope>NUCLEOTIDE SEQUENCE [LARGE SCALE GENOMIC DNA]</scope>
    <source>
        <strain evidence="2">DFY28</strain>
    </source>
</reference>
<proteinExistence type="predicted"/>
<sequence>MASHVRLEGSLPASVASAFDALAWEMELAGARCTLLDNAIGELVSTLPPEHQARAIGEMHAVDLLSQQLSALSSFARKVGGQVSEDVAVDVHFALSDITLSAVADRMLAALGGKPQEVFEADGAGELDLF</sequence>
<evidence type="ECO:0000313" key="2">
    <source>
        <dbReference type="Proteomes" id="UP001597237"/>
    </source>
</evidence>
<comment type="caution">
    <text evidence="1">The sequence shown here is derived from an EMBL/GenBank/DDBJ whole genome shotgun (WGS) entry which is preliminary data.</text>
</comment>
<evidence type="ECO:0000313" key="1">
    <source>
        <dbReference type="EMBL" id="MFD1784989.1"/>
    </source>
</evidence>
<gene>
    <name evidence="1" type="ORF">ACFSC0_16420</name>
</gene>